<comment type="cofactor">
    <cofactor evidence="1">
        <name>Ca(2+)</name>
        <dbReference type="ChEBI" id="CHEBI:29108"/>
    </cofactor>
</comment>
<gene>
    <name evidence="12" type="primary">MAN1B1</name>
    <name evidence="12" type="ORF">TNIN_97301</name>
</gene>
<keyword evidence="4" id="KW-0479">Metal-binding</keyword>
<evidence type="ECO:0000256" key="7">
    <source>
        <dbReference type="ARBA" id="ARBA00023157"/>
    </source>
</evidence>
<dbReference type="Pfam" id="PF01532">
    <property type="entry name" value="Glyco_hydro_47"/>
    <property type="match status" value="1"/>
</dbReference>
<organism evidence="12 13">
    <name type="scientific">Trichonephila inaurata madagascariensis</name>
    <dbReference type="NCBI Taxonomy" id="2747483"/>
    <lineage>
        <taxon>Eukaryota</taxon>
        <taxon>Metazoa</taxon>
        <taxon>Ecdysozoa</taxon>
        <taxon>Arthropoda</taxon>
        <taxon>Chelicerata</taxon>
        <taxon>Arachnida</taxon>
        <taxon>Araneae</taxon>
        <taxon>Araneomorphae</taxon>
        <taxon>Entelegynae</taxon>
        <taxon>Araneoidea</taxon>
        <taxon>Nephilidae</taxon>
        <taxon>Trichonephila</taxon>
        <taxon>Trichonephila inaurata</taxon>
    </lineage>
</organism>
<dbReference type="InterPro" id="IPR050749">
    <property type="entry name" value="Glycosyl_Hydrolase_47"/>
</dbReference>
<comment type="caution">
    <text evidence="12">The sequence shown here is derived from an EMBL/GenBank/DDBJ whole genome shotgun (WGS) entry which is preliminary data.</text>
</comment>
<name>A0A8X6YP91_9ARAC</name>
<dbReference type="SUPFAM" id="SSF48225">
    <property type="entry name" value="Seven-hairpin glycosidases"/>
    <property type="match status" value="1"/>
</dbReference>
<reference evidence="12" key="1">
    <citation type="submission" date="2020-08" db="EMBL/GenBank/DDBJ databases">
        <title>Multicomponent nature underlies the extraordinary mechanical properties of spider dragline silk.</title>
        <authorList>
            <person name="Kono N."/>
            <person name="Nakamura H."/>
            <person name="Mori M."/>
            <person name="Yoshida Y."/>
            <person name="Ohtoshi R."/>
            <person name="Malay A.D."/>
            <person name="Moran D.A.P."/>
            <person name="Tomita M."/>
            <person name="Numata K."/>
            <person name="Arakawa K."/>
        </authorList>
    </citation>
    <scope>NUCLEOTIDE SEQUENCE</scope>
</reference>
<evidence type="ECO:0000256" key="3">
    <source>
        <dbReference type="ARBA" id="ARBA00007658"/>
    </source>
</evidence>
<dbReference type="GO" id="GO:0005509">
    <property type="term" value="F:calcium ion binding"/>
    <property type="evidence" value="ECO:0007669"/>
    <property type="project" value="InterPro"/>
</dbReference>
<keyword evidence="5 11" id="KW-0378">Hydrolase</keyword>
<keyword evidence="6" id="KW-0106">Calcium</keyword>
<dbReference type="EMBL" id="BMAV01022064">
    <property type="protein sequence ID" value="GFY76661.1"/>
    <property type="molecule type" value="Genomic_DNA"/>
</dbReference>
<comment type="pathway">
    <text evidence="2">Protein modification; protein glycosylation.</text>
</comment>
<sequence length="206" mass="23934">MLISRLDMNILQPNTVSEISTVQLEFRDMSHLTSDLNKLTFVGELLSGRSYSPKMDHVVCYLPGTLAIRFHYGMPSSHLRLAFELMDTCYKMYAQTTTRLSSEIAYFNLKRHGTSDTIIKNNDAHNLLRPETVERLWYLYLLTRNETYRDGYGGGEGRYFKPLRNTPNYKMGAILPFVYICIYLNPAYFKFLVLLFCLSIMFVCIV</sequence>
<dbReference type="GO" id="GO:0004571">
    <property type="term" value="F:mannosyl-oligosaccharide 1,2-alpha-mannosidase activity"/>
    <property type="evidence" value="ECO:0007669"/>
    <property type="project" value="UniProtKB-EC"/>
</dbReference>
<evidence type="ECO:0000256" key="5">
    <source>
        <dbReference type="ARBA" id="ARBA00022801"/>
    </source>
</evidence>
<dbReference type="GO" id="GO:0005783">
    <property type="term" value="C:endoplasmic reticulum"/>
    <property type="evidence" value="ECO:0007669"/>
    <property type="project" value="TreeGrafter"/>
</dbReference>
<proteinExistence type="inferred from homology"/>
<keyword evidence="11" id="KW-0326">Glycosidase</keyword>
<dbReference type="InterPro" id="IPR012341">
    <property type="entry name" value="6hp_glycosidase-like_sf"/>
</dbReference>
<evidence type="ECO:0000256" key="6">
    <source>
        <dbReference type="ARBA" id="ARBA00022837"/>
    </source>
</evidence>
<dbReference type="GO" id="GO:0005975">
    <property type="term" value="P:carbohydrate metabolic process"/>
    <property type="evidence" value="ECO:0007669"/>
    <property type="project" value="InterPro"/>
</dbReference>
<evidence type="ECO:0000256" key="2">
    <source>
        <dbReference type="ARBA" id="ARBA00004922"/>
    </source>
</evidence>
<evidence type="ECO:0000256" key="4">
    <source>
        <dbReference type="ARBA" id="ARBA00022723"/>
    </source>
</evidence>
<evidence type="ECO:0000313" key="13">
    <source>
        <dbReference type="Proteomes" id="UP000886998"/>
    </source>
</evidence>
<dbReference type="InterPro" id="IPR036026">
    <property type="entry name" value="Seven-hairpin_glycosidases"/>
</dbReference>
<comment type="catalytic activity">
    <reaction evidence="9">
        <text>N(4)-(alpha-D-Man-(1-&gt;2)-alpha-D-Man-(1-&gt;2)-alpha-D-Man-(1-&gt;3)-[alpha-D-Man-(1-&gt;2)-alpha-D-Man-(1-&gt;3)-[alpha-D-Man-(1-&gt;2)-alpha-D-Man-(1-&gt;6)]-alpha-D-Man-(1-&gt;6)]-beta-D-Man-(1-&gt;4)-beta-D-GlcNAc-(1-&gt;4)-beta-D-GlcNAc)-L-asparaginyl-[protein] (N-glucan mannose isomer 9A1,2,3B1,2,3) + 4 H2O = N(4)-(alpha-D-Man-(1-&gt;3)-[alpha-D-Man-(1-&gt;3)-[alpha-D-Man-(1-&gt;6)]-alpha-D-Man-(1-&gt;6)]-beta-D-Man-(1-&gt;4)-beta-D-GlcNAc-(1-&gt;4)-beta-D-GlcNAc)-L-asparaginyl-[protein] (N-glucan mannose isomer 5A1,2) + 4 beta-D-mannose</text>
        <dbReference type="Rhea" id="RHEA:56008"/>
        <dbReference type="Rhea" id="RHEA-COMP:14356"/>
        <dbReference type="Rhea" id="RHEA-COMP:14367"/>
        <dbReference type="ChEBI" id="CHEBI:15377"/>
        <dbReference type="ChEBI" id="CHEBI:28563"/>
        <dbReference type="ChEBI" id="CHEBI:59087"/>
        <dbReference type="ChEBI" id="CHEBI:139493"/>
        <dbReference type="EC" id="3.2.1.113"/>
    </reaction>
</comment>
<dbReference type="PANTHER" id="PTHR11742:SF55">
    <property type="entry name" value="ENDOPLASMIC RETICULUM MANNOSYL-OLIGOSACCHARIDE 1,2-ALPHA-MANNOSIDASE"/>
    <property type="match status" value="1"/>
</dbReference>
<dbReference type="Gene3D" id="1.50.10.10">
    <property type="match status" value="1"/>
</dbReference>
<evidence type="ECO:0000256" key="11">
    <source>
        <dbReference type="RuleBase" id="RU361193"/>
    </source>
</evidence>
<dbReference type="Proteomes" id="UP000886998">
    <property type="component" value="Unassembled WGS sequence"/>
</dbReference>
<evidence type="ECO:0000256" key="10">
    <source>
        <dbReference type="PIRSR" id="PIRSR601382-3"/>
    </source>
</evidence>
<dbReference type="OrthoDB" id="8118055at2759"/>
<keyword evidence="13" id="KW-1185">Reference proteome</keyword>
<evidence type="ECO:0000256" key="1">
    <source>
        <dbReference type="ARBA" id="ARBA00001913"/>
    </source>
</evidence>
<evidence type="ECO:0000256" key="8">
    <source>
        <dbReference type="ARBA" id="ARBA00047669"/>
    </source>
</evidence>
<feature type="disulfide bond" evidence="10">
    <location>
        <begin position="60"/>
        <end position="89"/>
    </location>
</feature>
<dbReference type="GO" id="GO:0016020">
    <property type="term" value="C:membrane"/>
    <property type="evidence" value="ECO:0007669"/>
    <property type="project" value="InterPro"/>
</dbReference>
<dbReference type="PRINTS" id="PR00747">
    <property type="entry name" value="GLYHDRLASE47"/>
</dbReference>
<dbReference type="AlphaFoldDB" id="A0A8X6YP91"/>
<dbReference type="PANTHER" id="PTHR11742">
    <property type="entry name" value="MANNOSYL-OLIGOSACCHARIDE ALPHA-1,2-MANNOSIDASE-RELATED"/>
    <property type="match status" value="1"/>
</dbReference>
<keyword evidence="7 10" id="KW-1015">Disulfide bond</keyword>
<evidence type="ECO:0000256" key="9">
    <source>
        <dbReference type="ARBA" id="ARBA00048605"/>
    </source>
</evidence>
<dbReference type="InterPro" id="IPR001382">
    <property type="entry name" value="Glyco_hydro_47"/>
</dbReference>
<protein>
    <recommendedName>
        <fullName evidence="11">alpha-1,2-Mannosidase</fullName>
        <ecNumber evidence="11">3.2.1.-</ecNumber>
    </recommendedName>
</protein>
<evidence type="ECO:0000313" key="12">
    <source>
        <dbReference type="EMBL" id="GFY76661.1"/>
    </source>
</evidence>
<comment type="similarity">
    <text evidence="3 11">Belongs to the glycosyl hydrolase 47 family.</text>
</comment>
<comment type="catalytic activity">
    <reaction evidence="8">
        <text>N(4)-(alpha-D-Man-(1-&gt;2)-alpha-D-Man-(1-&gt;2)-alpha-D-Man-(1-&gt;3)-[alpha-D-Man-(1-&gt;3)-[alpha-D-Man-(1-&gt;2)-alpha-D-Man-(1-&gt;6)]-alpha-D-Man-(1-&gt;6)]-beta-D-Man-(1-&gt;4)-beta-D-GlcNAc-(1-&gt;4)-beta-D-GlcNAc)-L-asparaginyl-[protein] (N-glucan mannose isomer 8A1,2,3B1,3) + 3 H2O = N(4)-(alpha-D-Man-(1-&gt;3)-[alpha-D-Man-(1-&gt;3)-[alpha-D-Man-(1-&gt;6)]-alpha-D-Man-(1-&gt;6)]-beta-D-Man-(1-&gt;4)-beta-D-GlcNAc-(1-&gt;4)-beta-D-GlcNAc)-L-asparaginyl-[protein] (N-glucan mannose isomer 5A1,2) + 3 beta-D-mannose</text>
        <dbReference type="Rhea" id="RHEA:56028"/>
        <dbReference type="Rhea" id="RHEA-COMP:14358"/>
        <dbReference type="Rhea" id="RHEA-COMP:14367"/>
        <dbReference type="ChEBI" id="CHEBI:15377"/>
        <dbReference type="ChEBI" id="CHEBI:28563"/>
        <dbReference type="ChEBI" id="CHEBI:59087"/>
        <dbReference type="ChEBI" id="CHEBI:60628"/>
        <dbReference type="EC" id="3.2.1.113"/>
    </reaction>
</comment>
<dbReference type="EC" id="3.2.1.-" evidence="11"/>
<accession>A0A8X6YP91</accession>